<protein>
    <submittedName>
        <fullName evidence="2">Uncharacterized protein</fullName>
    </submittedName>
</protein>
<sequence length="759" mass="79963">MGVEAEARGPAFDREALVELSPEKENCRGSLIERPPLKKEQCEAYDAQSEVSEAPVGALLAAVQVSLAELKQEVYAAKSLSNSASAVLQTNASLLNIQHSTFAPRARCLSPTAAKAVPGSEELQNDPAVDPQAHVEAGARQTAALSVPQAIQWLATGVVLAQVAQSARSAGLEQRLAALEHARVPGSAQGSPGGERMTHGAAEPGCEAVGSEDLSSILSRLAEAEEMLQGLASLRARQNEAQSQQIEQQLALAALQDAVTTCCESMDELQRASEGGQGDADVREALGSMAGRLGQAEKALHMLGAQQVGNSSRFLAMAAQGAHLQGGLEDCSRQLASLQDEVAHVAQQQSAQPACAAAEAVATLQERVEAMALAGAQKADQAAQQLCRLSEGLAQANIAIADVQDAFEETGPTPREELAGVAKQGDKLKAELASVEAQLGRLARVSNMHGHMLAALAGESAEQHSAAMRLQRTLAQECQAIAQRQECATADLAAAQCSIDKLHGDVSSEILPDLQGAIESLQTEQALQCKAFSTFTAEFVAVSSGMQNCQHSADALTKQQAQAAARLDSMQAAVATQQAHITELLAECDRRHETAMRLQQTAATETALLSQQVSTLQCAQSATNGGDLQAQIVQLAAGTIDLAEGQAISAASLENAHEKTNMLAAAFQKQQECIKSLAEETNAQQQTVVQLQKRAVVACNDQLKELCVNVSCVQAQVEEIGARTEERMERQDDDILLLQDSLVEVGTVVQDLEGSWKTC</sequence>
<reference evidence="2 3" key="1">
    <citation type="submission" date="2023-10" db="EMBL/GenBank/DDBJ databases">
        <authorList>
            <person name="Maclean D."/>
            <person name="Macfadyen A."/>
        </authorList>
    </citation>
    <scope>NUCLEOTIDE SEQUENCE [LARGE SCALE GENOMIC DNA]</scope>
</reference>
<accession>A0AAV1HZE3</accession>
<name>A0AAV1HZE3_9CHLO</name>
<keyword evidence="3" id="KW-1185">Reference proteome</keyword>
<dbReference type="AlphaFoldDB" id="A0AAV1HZE3"/>
<gene>
    <name evidence="2" type="ORF">CVIRNUC_002104</name>
</gene>
<comment type="caution">
    <text evidence="2">The sequence shown here is derived from an EMBL/GenBank/DDBJ whole genome shotgun (WGS) entry which is preliminary data.</text>
</comment>
<evidence type="ECO:0000256" key="1">
    <source>
        <dbReference type="SAM" id="MobiDB-lite"/>
    </source>
</evidence>
<dbReference type="EMBL" id="CAUYUE010000003">
    <property type="protein sequence ID" value="CAK0751904.1"/>
    <property type="molecule type" value="Genomic_DNA"/>
</dbReference>
<feature type="region of interest" description="Disordered" evidence="1">
    <location>
        <begin position="184"/>
        <end position="207"/>
    </location>
</feature>
<organism evidence="2 3">
    <name type="scientific">Coccomyxa viridis</name>
    <dbReference type="NCBI Taxonomy" id="1274662"/>
    <lineage>
        <taxon>Eukaryota</taxon>
        <taxon>Viridiplantae</taxon>
        <taxon>Chlorophyta</taxon>
        <taxon>core chlorophytes</taxon>
        <taxon>Trebouxiophyceae</taxon>
        <taxon>Trebouxiophyceae incertae sedis</taxon>
        <taxon>Coccomyxaceae</taxon>
        <taxon>Coccomyxa</taxon>
    </lineage>
</organism>
<evidence type="ECO:0000313" key="3">
    <source>
        <dbReference type="Proteomes" id="UP001314263"/>
    </source>
</evidence>
<dbReference type="Proteomes" id="UP001314263">
    <property type="component" value="Unassembled WGS sequence"/>
</dbReference>
<evidence type="ECO:0000313" key="2">
    <source>
        <dbReference type="EMBL" id="CAK0751904.1"/>
    </source>
</evidence>
<proteinExistence type="predicted"/>